<dbReference type="Gene3D" id="3.40.50.1000">
    <property type="entry name" value="HAD superfamily/HAD-like"/>
    <property type="match status" value="1"/>
</dbReference>
<dbReference type="STRING" id="1178825.SAMN05216261_0511"/>
<feature type="binding site" evidence="3">
    <location>
        <begin position="114"/>
        <end position="118"/>
    </location>
    <ligand>
        <name>substrate</name>
    </ligand>
</feature>
<dbReference type="PANTHER" id="PTHR18901:SF38">
    <property type="entry name" value="PSEUDOURIDINE-5'-PHOSPHATASE"/>
    <property type="match status" value="1"/>
</dbReference>
<dbReference type="InterPro" id="IPR010976">
    <property type="entry name" value="B-phosphoglucomutase_hydrolase"/>
</dbReference>
<accession>A0A1M6AME0</accession>
<keyword evidence="7" id="KW-1185">Reference proteome</keyword>
<evidence type="ECO:0000313" key="6">
    <source>
        <dbReference type="EMBL" id="SHI37684.1"/>
    </source>
</evidence>
<organism evidence="6 7">
    <name type="scientific">Algibacter luteus</name>
    <dbReference type="NCBI Taxonomy" id="1178825"/>
    <lineage>
        <taxon>Bacteria</taxon>
        <taxon>Pseudomonadati</taxon>
        <taxon>Bacteroidota</taxon>
        <taxon>Flavobacteriia</taxon>
        <taxon>Flavobacteriales</taxon>
        <taxon>Flavobacteriaceae</taxon>
        <taxon>Algibacter</taxon>
    </lineage>
</organism>
<feature type="active site" description="Nucleophile" evidence="2">
    <location>
        <position position="9"/>
    </location>
</feature>
<dbReference type="Gene3D" id="1.10.150.240">
    <property type="entry name" value="Putative phosphatase, domain 2"/>
    <property type="match status" value="1"/>
</dbReference>
<dbReference type="CDD" id="cd02598">
    <property type="entry name" value="HAD_BPGM"/>
    <property type="match status" value="1"/>
</dbReference>
<dbReference type="SFLD" id="SFLDS00003">
    <property type="entry name" value="Haloacid_Dehalogenase"/>
    <property type="match status" value="1"/>
</dbReference>
<keyword evidence="4" id="KW-0460">Magnesium</keyword>
<comment type="cofactor">
    <cofactor evidence="4">
        <name>Mg(2+)</name>
        <dbReference type="ChEBI" id="CHEBI:18420"/>
    </cofactor>
    <text evidence="4">Binds 2 magnesium ions per subunit.</text>
</comment>
<dbReference type="InterPro" id="IPR023214">
    <property type="entry name" value="HAD_sf"/>
</dbReference>
<dbReference type="NCBIfam" id="TIGR01509">
    <property type="entry name" value="HAD-SF-IA-v3"/>
    <property type="match status" value="1"/>
</dbReference>
<dbReference type="InterPro" id="IPR023198">
    <property type="entry name" value="PGP-like_dom2"/>
</dbReference>
<name>A0A1M6AME0_9FLAO</name>
<dbReference type="OrthoDB" id="9797743at2"/>
<dbReference type="Proteomes" id="UP000184396">
    <property type="component" value="Unassembled WGS sequence"/>
</dbReference>
<dbReference type="SFLD" id="SFLDG01129">
    <property type="entry name" value="C1.5:_HAD__Beta-PGM__Phosphata"/>
    <property type="match status" value="1"/>
</dbReference>
<feature type="binding site" evidence="3">
    <location>
        <position position="76"/>
    </location>
    <ligand>
        <name>substrate</name>
    </ligand>
</feature>
<feature type="binding site" evidence="4">
    <location>
        <position position="169"/>
    </location>
    <ligand>
        <name>Mg(2+)</name>
        <dbReference type="ChEBI" id="CHEBI:18420"/>
    </ligand>
</feature>
<gene>
    <name evidence="6" type="ORF">SAMN05216261_0511</name>
</gene>
<protein>
    <submittedName>
        <fullName evidence="6">Beta-phosphoglucomutase</fullName>
    </submittedName>
</protein>
<dbReference type="SFLD" id="SFLDG01135">
    <property type="entry name" value="C1.5.6:_HAD__Beta-PGM__Phospha"/>
    <property type="match status" value="1"/>
</dbReference>
<feature type="binding site" evidence="4">
    <location>
        <position position="170"/>
    </location>
    <ligand>
        <name>Mg(2+)</name>
        <dbReference type="ChEBI" id="CHEBI:18420"/>
    </ligand>
</feature>
<dbReference type="EMBL" id="FQYK01000001">
    <property type="protein sequence ID" value="SHI37684.1"/>
    <property type="molecule type" value="Genomic_DNA"/>
</dbReference>
<dbReference type="GO" id="GO:0000287">
    <property type="term" value="F:magnesium ion binding"/>
    <property type="evidence" value="ECO:0007669"/>
    <property type="project" value="InterPro"/>
</dbReference>
<feature type="binding site" evidence="3">
    <location>
        <position position="25"/>
    </location>
    <ligand>
        <name>substrate</name>
    </ligand>
</feature>
<dbReference type="GO" id="GO:0008801">
    <property type="term" value="F:beta-phosphoglucomutase activity"/>
    <property type="evidence" value="ECO:0007669"/>
    <property type="project" value="InterPro"/>
</dbReference>
<feature type="site" description="Important for catalytic activity and assists the phosphoryl transfer reaction to Asp8 by balancing charge and orienting the reacting groups" evidence="5">
    <location>
        <position position="145"/>
    </location>
</feature>
<dbReference type="Pfam" id="PF00702">
    <property type="entry name" value="Hydrolase"/>
    <property type="match status" value="1"/>
</dbReference>
<dbReference type="AlphaFoldDB" id="A0A1M6AME0"/>
<evidence type="ECO:0000256" key="4">
    <source>
        <dbReference type="PIRSR" id="PIRSR610972-3"/>
    </source>
</evidence>
<dbReference type="NCBIfam" id="TIGR02009">
    <property type="entry name" value="PGMB-YQAB-SF"/>
    <property type="match status" value="1"/>
</dbReference>
<dbReference type="InterPro" id="IPR010972">
    <property type="entry name" value="Beta-PGM"/>
</dbReference>
<evidence type="ECO:0000256" key="5">
    <source>
        <dbReference type="PIRSR" id="PIRSR610972-4"/>
    </source>
</evidence>
<feature type="active site" description="Proton donor/acceptor" evidence="2">
    <location>
        <position position="11"/>
    </location>
</feature>
<evidence type="ECO:0000256" key="1">
    <source>
        <dbReference type="ARBA" id="ARBA00006171"/>
    </source>
</evidence>
<feature type="binding site" evidence="3">
    <location>
        <begin position="44"/>
        <end position="49"/>
    </location>
    <ligand>
        <name>substrate</name>
    </ligand>
</feature>
<dbReference type="NCBIfam" id="TIGR01990">
    <property type="entry name" value="bPGM"/>
    <property type="match status" value="1"/>
</dbReference>
<comment type="similarity">
    <text evidence="1">Belongs to the HAD-like hydrolase superfamily. CbbY/CbbZ/Gph/YieH family.</text>
</comment>
<reference evidence="6 7" key="1">
    <citation type="submission" date="2016-11" db="EMBL/GenBank/DDBJ databases">
        <authorList>
            <person name="Jaros S."/>
            <person name="Januszkiewicz K."/>
            <person name="Wedrychowicz H."/>
        </authorList>
    </citation>
    <scope>NUCLEOTIDE SEQUENCE [LARGE SCALE GENOMIC DNA]</scope>
    <source>
        <strain evidence="6 7">CGMCC 1.12213</strain>
    </source>
</reference>
<feature type="site" description="Important for catalytic activity and assists the phosphoryl transfer reaction to Asp8 by balancing charge and orienting the reacting groups" evidence="5">
    <location>
        <position position="114"/>
    </location>
</feature>
<keyword evidence="4" id="KW-0479">Metal-binding</keyword>
<dbReference type="RefSeq" id="WP_019386153.1">
    <property type="nucleotide sequence ID" value="NZ_ALIH01000001.1"/>
</dbReference>
<feature type="binding site" evidence="3">
    <location>
        <position position="52"/>
    </location>
    <ligand>
        <name>substrate</name>
    </ligand>
</feature>
<dbReference type="eggNOG" id="COG0637">
    <property type="taxonomic scope" value="Bacteria"/>
</dbReference>
<proteinExistence type="inferred from homology"/>
<feature type="binding site" evidence="4">
    <location>
        <position position="11"/>
    </location>
    <ligand>
        <name>Mg(2+)</name>
        <dbReference type="ChEBI" id="CHEBI:18420"/>
    </ligand>
</feature>
<sequence length="221" mass="24600">MNKIGVIFDLDGVIVDTAKYHFLAWKQLANHLGFEFTEAHNELLKGVSRVRSLEILLDIGKVSLSEEKKQEYLKSKNEHYLKYIMKMGPEEILPGANALLDKLDNLGIEYVLGSASKNAPLILKQVNLFERFSGIVDGNSVTKAKPDPEVFLIGAQKLNLKPEQCVVFEDAIAGVEAANKANMISIGIGDKNTLHEADFNFKSLTEIPHDFFTAVIPEKIM</sequence>
<evidence type="ECO:0000313" key="7">
    <source>
        <dbReference type="Proteomes" id="UP000184396"/>
    </source>
</evidence>
<evidence type="ECO:0000256" key="2">
    <source>
        <dbReference type="PIRSR" id="PIRSR610972-1"/>
    </source>
</evidence>
<feature type="binding site" evidence="3">
    <location>
        <position position="145"/>
    </location>
    <ligand>
        <name>substrate</name>
    </ligand>
</feature>
<dbReference type="InterPro" id="IPR006439">
    <property type="entry name" value="HAD-SF_hydro_IA"/>
</dbReference>
<dbReference type="InterPro" id="IPR036412">
    <property type="entry name" value="HAD-like_sf"/>
</dbReference>
<dbReference type="PANTHER" id="PTHR18901">
    <property type="entry name" value="2-DEOXYGLUCOSE-6-PHOSPHATE PHOSPHATASE 2"/>
    <property type="match status" value="1"/>
</dbReference>
<feature type="binding site" evidence="4">
    <location>
        <position position="9"/>
    </location>
    <ligand>
        <name>Mg(2+)</name>
        <dbReference type="ChEBI" id="CHEBI:18420"/>
    </ligand>
</feature>
<feature type="binding site" evidence="3">
    <location>
        <begin position="9"/>
        <end position="11"/>
    </location>
    <ligand>
        <name>substrate</name>
    </ligand>
</feature>
<evidence type="ECO:0000256" key="3">
    <source>
        <dbReference type="PIRSR" id="PIRSR610972-2"/>
    </source>
</evidence>
<dbReference type="SUPFAM" id="SSF56784">
    <property type="entry name" value="HAD-like"/>
    <property type="match status" value="1"/>
</dbReference>
<dbReference type="GO" id="GO:0005975">
    <property type="term" value="P:carbohydrate metabolic process"/>
    <property type="evidence" value="ECO:0007669"/>
    <property type="project" value="InterPro"/>
</dbReference>